<name>A0A5C5ZQU8_9BACT</name>
<feature type="chain" id="PRO_5022825137" description="DUF4252 domain-containing protein" evidence="1">
    <location>
        <begin position="31"/>
        <end position="234"/>
    </location>
</feature>
<dbReference type="InterPro" id="IPR025348">
    <property type="entry name" value="DUF4252"/>
</dbReference>
<dbReference type="Proteomes" id="UP000315440">
    <property type="component" value="Unassembled WGS sequence"/>
</dbReference>
<sequence length="234" mass="24604" precursor="true">MSRFILLAPPASRLALGACLALFSLNPAVAAPPGAVGFDHPGGERPKVEVDLSRGLLKDLIGLGDAAIAGFASEIAGGDGQLAAETLGDVKQLLAVVADSVDEVRVRVYDGGADELPAIASQHYATKLDAAEWDSVIRVRDGGSSVEISLLREEGAVRGLFAVVADGNDLVLLNAACDLSPENVQRLSATVMESGGRFGAIELIEELSEWVAKEIHQEIRKEMGDKRPARAIRD</sequence>
<proteinExistence type="predicted"/>
<keyword evidence="1" id="KW-0732">Signal</keyword>
<gene>
    <name evidence="2" type="ORF">Mal64_00270</name>
</gene>
<dbReference type="Pfam" id="PF14060">
    <property type="entry name" value="DUF4252"/>
    <property type="match status" value="1"/>
</dbReference>
<dbReference type="EMBL" id="SJPQ01000001">
    <property type="protein sequence ID" value="TWT89650.1"/>
    <property type="molecule type" value="Genomic_DNA"/>
</dbReference>
<accession>A0A5C5ZQU8</accession>
<evidence type="ECO:0000313" key="2">
    <source>
        <dbReference type="EMBL" id="TWT89650.1"/>
    </source>
</evidence>
<comment type="caution">
    <text evidence="2">The sequence shown here is derived from an EMBL/GenBank/DDBJ whole genome shotgun (WGS) entry which is preliminary data.</text>
</comment>
<dbReference type="OrthoDB" id="282368at2"/>
<evidence type="ECO:0000313" key="3">
    <source>
        <dbReference type="Proteomes" id="UP000315440"/>
    </source>
</evidence>
<protein>
    <recommendedName>
        <fullName evidence="4">DUF4252 domain-containing protein</fullName>
    </recommendedName>
</protein>
<evidence type="ECO:0008006" key="4">
    <source>
        <dbReference type="Google" id="ProtNLM"/>
    </source>
</evidence>
<dbReference type="AlphaFoldDB" id="A0A5C5ZQU8"/>
<feature type="signal peptide" evidence="1">
    <location>
        <begin position="1"/>
        <end position="30"/>
    </location>
</feature>
<keyword evidence="3" id="KW-1185">Reference proteome</keyword>
<dbReference type="RefSeq" id="WP_146395482.1">
    <property type="nucleotide sequence ID" value="NZ_SJPQ01000001.1"/>
</dbReference>
<reference evidence="2 3" key="1">
    <citation type="submission" date="2019-02" db="EMBL/GenBank/DDBJ databases">
        <title>Deep-cultivation of Planctomycetes and their phenomic and genomic characterization uncovers novel biology.</title>
        <authorList>
            <person name="Wiegand S."/>
            <person name="Jogler M."/>
            <person name="Boedeker C."/>
            <person name="Pinto D."/>
            <person name="Vollmers J."/>
            <person name="Rivas-Marin E."/>
            <person name="Kohn T."/>
            <person name="Peeters S.H."/>
            <person name="Heuer A."/>
            <person name="Rast P."/>
            <person name="Oberbeckmann S."/>
            <person name="Bunk B."/>
            <person name="Jeske O."/>
            <person name="Meyerdierks A."/>
            <person name="Storesund J.E."/>
            <person name="Kallscheuer N."/>
            <person name="Luecker S."/>
            <person name="Lage O.M."/>
            <person name="Pohl T."/>
            <person name="Merkel B.J."/>
            <person name="Hornburger P."/>
            <person name="Mueller R.-W."/>
            <person name="Bruemmer F."/>
            <person name="Labrenz M."/>
            <person name="Spormann A.M."/>
            <person name="Op Den Camp H."/>
            <person name="Overmann J."/>
            <person name="Amann R."/>
            <person name="Jetten M.S.M."/>
            <person name="Mascher T."/>
            <person name="Medema M.H."/>
            <person name="Devos D.P."/>
            <person name="Kaster A.-K."/>
            <person name="Ovreas L."/>
            <person name="Rohde M."/>
            <person name="Galperin M.Y."/>
            <person name="Jogler C."/>
        </authorList>
    </citation>
    <scope>NUCLEOTIDE SEQUENCE [LARGE SCALE GENOMIC DNA]</scope>
    <source>
        <strain evidence="2 3">Mal64</strain>
    </source>
</reference>
<organism evidence="2 3">
    <name type="scientific">Pseudobythopirellula maris</name>
    <dbReference type="NCBI Taxonomy" id="2527991"/>
    <lineage>
        <taxon>Bacteria</taxon>
        <taxon>Pseudomonadati</taxon>
        <taxon>Planctomycetota</taxon>
        <taxon>Planctomycetia</taxon>
        <taxon>Pirellulales</taxon>
        <taxon>Lacipirellulaceae</taxon>
        <taxon>Pseudobythopirellula</taxon>
    </lineage>
</organism>
<evidence type="ECO:0000256" key="1">
    <source>
        <dbReference type="SAM" id="SignalP"/>
    </source>
</evidence>